<evidence type="ECO:0000256" key="1">
    <source>
        <dbReference type="ARBA" id="ARBA00007689"/>
    </source>
</evidence>
<protein>
    <recommendedName>
        <fullName evidence="2">YCII-related domain-containing protein</fullName>
    </recommendedName>
</protein>
<reference evidence="3 4" key="1">
    <citation type="journal article" date="2019" name="Int. J. Syst. Evol. Microbiol.">
        <title>The Global Catalogue of Microorganisms (GCM) 10K type strain sequencing project: providing services to taxonomists for standard genome sequencing and annotation.</title>
        <authorList>
            <consortium name="The Broad Institute Genomics Platform"/>
            <consortium name="The Broad Institute Genome Sequencing Center for Infectious Disease"/>
            <person name="Wu L."/>
            <person name="Ma J."/>
        </authorList>
    </citation>
    <scope>NUCLEOTIDE SEQUENCE [LARGE SCALE GENOMIC DNA]</scope>
    <source>
        <strain evidence="3 4">JCM 14307</strain>
    </source>
</reference>
<accession>A0ABN2J2G3</accession>
<gene>
    <name evidence="3" type="ORF">GCM10009745_75910</name>
</gene>
<dbReference type="SUPFAM" id="SSF54909">
    <property type="entry name" value="Dimeric alpha+beta barrel"/>
    <property type="match status" value="1"/>
</dbReference>
<organism evidence="3 4">
    <name type="scientific">Kribbella yunnanensis</name>
    <dbReference type="NCBI Taxonomy" id="190194"/>
    <lineage>
        <taxon>Bacteria</taxon>
        <taxon>Bacillati</taxon>
        <taxon>Actinomycetota</taxon>
        <taxon>Actinomycetes</taxon>
        <taxon>Propionibacteriales</taxon>
        <taxon>Kribbellaceae</taxon>
        <taxon>Kribbella</taxon>
    </lineage>
</organism>
<feature type="domain" description="YCII-related" evidence="2">
    <location>
        <begin position="21"/>
        <end position="94"/>
    </location>
</feature>
<comment type="caution">
    <text evidence="3">The sequence shown here is derived from an EMBL/GenBank/DDBJ whole genome shotgun (WGS) entry which is preliminary data.</text>
</comment>
<dbReference type="Proteomes" id="UP001500280">
    <property type="component" value="Unassembled WGS sequence"/>
</dbReference>
<sequence>MEFDQYTVTMLRLRADAPVMSEAEAGELQDRHLAHGAELQDRGIILARGPFTDQDDPQFRGFSIWSVDQETARAHASADPAVLAGRLAVTVMTWMMPAGNLQFTKVRAPRSRAEV</sequence>
<evidence type="ECO:0000313" key="3">
    <source>
        <dbReference type="EMBL" id="GAA1716270.1"/>
    </source>
</evidence>
<dbReference type="InterPro" id="IPR011008">
    <property type="entry name" value="Dimeric_a/b-barrel"/>
</dbReference>
<dbReference type="RefSeq" id="WP_344163696.1">
    <property type="nucleotide sequence ID" value="NZ_BAAANF010000027.1"/>
</dbReference>
<dbReference type="Gene3D" id="3.30.70.1060">
    <property type="entry name" value="Dimeric alpha+beta barrel"/>
    <property type="match status" value="1"/>
</dbReference>
<name>A0ABN2J2G3_9ACTN</name>
<comment type="similarity">
    <text evidence="1">Belongs to the YciI family.</text>
</comment>
<evidence type="ECO:0000259" key="2">
    <source>
        <dbReference type="Pfam" id="PF03795"/>
    </source>
</evidence>
<evidence type="ECO:0000313" key="4">
    <source>
        <dbReference type="Proteomes" id="UP001500280"/>
    </source>
</evidence>
<keyword evidence="4" id="KW-1185">Reference proteome</keyword>
<dbReference type="Pfam" id="PF03795">
    <property type="entry name" value="YCII"/>
    <property type="match status" value="1"/>
</dbReference>
<proteinExistence type="inferred from homology"/>
<dbReference type="EMBL" id="BAAANF010000027">
    <property type="protein sequence ID" value="GAA1716270.1"/>
    <property type="molecule type" value="Genomic_DNA"/>
</dbReference>
<dbReference type="InterPro" id="IPR005545">
    <property type="entry name" value="YCII"/>
</dbReference>